<dbReference type="PANTHER" id="PTHR38097">
    <property type="match status" value="1"/>
</dbReference>
<dbReference type="Proteomes" id="UP000051757">
    <property type="component" value="Unassembled WGS sequence"/>
</dbReference>
<accession>A0A0R0B311</accession>
<gene>
    <name evidence="7" type="ORF">ARC23_07980</name>
</gene>
<proteinExistence type="inferred from homology"/>
<feature type="region of interest" description="Disordered" evidence="5">
    <location>
        <begin position="60"/>
        <end position="99"/>
    </location>
</feature>
<dbReference type="GO" id="GO:0005829">
    <property type="term" value="C:cytosol"/>
    <property type="evidence" value="ECO:0007669"/>
    <property type="project" value="TreeGrafter"/>
</dbReference>
<dbReference type="InterPro" id="IPR037150">
    <property type="entry name" value="H-NS_C_dom_sf"/>
</dbReference>
<feature type="compositionally biased region" description="Basic residues" evidence="5">
    <location>
        <begin position="69"/>
        <end position="78"/>
    </location>
</feature>
<dbReference type="Gene3D" id="4.10.430.10">
    <property type="entry name" value="Histone-like protein H-NS, C-terminal domain"/>
    <property type="match status" value="1"/>
</dbReference>
<evidence type="ECO:0000256" key="2">
    <source>
        <dbReference type="ARBA" id="ARBA00010610"/>
    </source>
</evidence>
<organism evidence="7 8">
    <name type="scientific">Stenotrophomonas beteli</name>
    <dbReference type="NCBI Taxonomy" id="3384461"/>
    <lineage>
        <taxon>Bacteria</taxon>
        <taxon>Pseudomonadati</taxon>
        <taxon>Pseudomonadota</taxon>
        <taxon>Gammaproteobacteria</taxon>
        <taxon>Lysobacterales</taxon>
        <taxon>Lysobacteraceae</taxon>
        <taxon>Stenotrophomonas</taxon>
        <taxon>Stenotrophomonas maltophilia group</taxon>
    </lineage>
</organism>
<dbReference type="GO" id="GO:0001217">
    <property type="term" value="F:DNA-binding transcription repressor activity"/>
    <property type="evidence" value="ECO:0007669"/>
    <property type="project" value="TreeGrafter"/>
</dbReference>
<dbReference type="RefSeq" id="WP_057496152.1">
    <property type="nucleotide sequence ID" value="NZ_CVIU01000009.1"/>
</dbReference>
<dbReference type="GO" id="GO:0003681">
    <property type="term" value="F:bent DNA binding"/>
    <property type="evidence" value="ECO:0007669"/>
    <property type="project" value="TreeGrafter"/>
</dbReference>
<evidence type="ECO:0000313" key="7">
    <source>
        <dbReference type="EMBL" id="KRG51643.1"/>
    </source>
</evidence>
<comment type="caution">
    <text evidence="7">The sequence shown here is derived from an EMBL/GenBank/DDBJ whole genome shotgun (WGS) entry which is preliminary data.</text>
</comment>
<sequence>MTIDVSGLSAKELKALIAQAEKQQTKVLTRPKAAAMRAKINQYVKDHGYTIEELYGAVSTVSSETPKRPSGRRPRKSAGSKVAPKYRNPANLSETWSGRGRQPRWLAALVQKGKEPSEFLIK</sequence>
<dbReference type="InterPro" id="IPR027444">
    <property type="entry name" value="H-NS_C_dom"/>
</dbReference>
<keyword evidence="8" id="KW-1185">Reference proteome</keyword>
<dbReference type="PANTHER" id="PTHR38097:SF2">
    <property type="entry name" value="DNA-BINDING PROTEIN STPA"/>
    <property type="match status" value="1"/>
</dbReference>
<evidence type="ECO:0000259" key="6">
    <source>
        <dbReference type="SMART" id="SM00528"/>
    </source>
</evidence>
<protein>
    <submittedName>
        <fullName evidence="7">DNA-binding protein</fullName>
    </submittedName>
</protein>
<feature type="domain" description="DNA-binding protein H-NS-like C-terminal" evidence="6">
    <location>
        <begin position="76"/>
        <end position="121"/>
    </location>
</feature>
<dbReference type="AlphaFoldDB" id="A0A0R0B311"/>
<evidence type="ECO:0000313" key="8">
    <source>
        <dbReference type="Proteomes" id="UP000051757"/>
    </source>
</evidence>
<dbReference type="Pfam" id="PF00816">
    <property type="entry name" value="Histone_HNS"/>
    <property type="match status" value="1"/>
</dbReference>
<dbReference type="GO" id="GO:0003680">
    <property type="term" value="F:minor groove of adenine-thymine-rich DNA binding"/>
    <property type="evidence" value="ECO:0007669"/>
    <property type="project" value="TreeGrafter"/>
</dbReference>
<reference evidence="7 8" key="1">
    <citation type="journal article" date="2016" name="Front. Microbiol.">
        <title>Genome Sequence of Type Strains of Genus Stenotrophomonas.</title>
        <authorList>
            <person name="Patil P.P."/>
            <person name="Midha S."/>
            <person name="Kumar S."/>
            <person name="Patil P.B."/>
        </authorList>
    </citation>
    <scope>NUCLEOTIDE SEQUENCE [LARGE SCALE GENOMIC DNA]</scope>
    <source>
        <strain evidence="7 8">LMG 978</strain>
    </source>
</reference>
<dbReference type="SUPFAM" id="SSF81273">
    <property type="entry name" value="H-NS histone-like proteins"/>
    <property type="match status" value="1"/>
</dbReference>
<evidence type="ECO:0000256" key="5">
    <source>
        <dbReference type="SAM" id="MobiDB-lite"/>
    </source>
</evidence>
<dbReference type="EMBL" id="LLXV01000021">
    <property type="protein sequence ID" value="KRG51643.1"/>
    <property type="molecule type" value="Genomic_DNA"/>
</dbReference>
<name>A0A0R0B311_9GAMM</name>
<dbReference type="GO" id="GO:0032993">
    <property type="term" value="C:protein-DNA complex"/>
    <property type="evidence" value="ECO:0007669"/>
    <property type="project" value="TreeGrafter"/>
</dbReference>
<dbReference type="SMART" id="SM00528">
    <property type="entry name" value="HNS"/>
    <property type="match status" value="1"/>
</dbReference>
<dbReference type="GO" id="GO:0000976">
    <property type="term" value="F:transcription cis-regulatory region binding"/>
    <property type="evidence" value="ECO:0007669"/>
    <property type="project" value="TreeGrafter"/>
</dbReference>
<dbReference type="OrthoDB" id="5297879at2"/>
<keyword evidence="4 7" id="KW-0238">DNA-binding</keyword>
<keyword evidence="3" id="KW-0963">Cytoplasm</keyword>
<dbReference type="GO" id="GO:0009295">
    <property type="term" value="C:nucleoid"/>
    <property type="evidence" value="ECO:0007669"/>
    <property type="project" value="UniProtKB-SubCell"/>
</dbReference>
<comment type="subcellular location">
    <subcellularLocation>
        <location evidence="1">Cytoplasm</location>
        <location evidence="1">Nucleoid</location>
    </subcellularLocation>
</comment>
<comment type="similarity">
    <text evidence="2">Belongs to the histone-like protein H-NS family.</text>
</comment>
<evidence type="ECO:0000256" key="4">
    <source>
        <dbReference type="ARBA" id="ARBA00023125"/>
    </source>
</evidence>
<evidence type="ECO:0000256" key="3">
    <source>
        <dbReference type="ARBA" id="ARBA00022490"/>
    </source>
</evidence>
<evidence type="ECO:0000256" key="1">
    <source>
        <dbReference type="ARBA" id="ARBA00004453"/>
    </source>
</evidence>